<name>S8D3K8_9LAMI</name>
<dbReference type="EMBL" id="AUSU01010383">
    <property type="protein sequence ID" value="EPS57298.1"/>
    <property type="molecule type" value="Genomic_DNA"/>
</dbReference>
<comment type="caution">
    <text evidence="2">The sequence shown here is derived from an EMBL/GenBank/DDBJ whole genome shotgun (WGS) entry which is preliminary data.</text>
</comment>
<reference evidence="2 3" key="1">
    <citation type="journal article" date="2013" name="BMC Genomics">
        <title>The miniature genome of a carnivorous plant Genlisea aurea contains a low number of genes and short non-coding sequences.</title>
        <authorList>
            <person name="Leushkin E.V."/>
            <person name="Sutormin R.A."/>
            <person name="Nabieva E.R."/>
            <person name="Penin A.A."/>
            <person name="Kondrashov A.S."/>
            <person name="Logacheva M.D."/>
        </authorList>
    </citation>
    <scope>NUCLEOTIDE SEQUENCE [LARGE SCALE GENOMIC DNA]</scope>
</reference>
<gene>
    <name evidence="2" type="ORF">M569_17520</name>
</gene>
<feature type="region of interest" description="Disordered" evidence="1">
    <location>
        <begin position="1"/>
        <end position="27"/>
    </location>
</feature>
<dbReference type="Proteomes" id="UP000015453">
    <property type="component" value="Unassembled WGS sequence"/>
</dbReference>
<protein>
    <submittedName>
        <fullName evidence="2">Uncharacterized protein</fullName>
    </submittedName>
</protein>
<evidence type="ECO:0000256" key="1">
    <source>
        <dbReference type="SAM" id="MobiDB-lite"/>
    </source>
</evidence>
<evidence type="ECO:0000313" key="2">
    <source>
        <dbReference type="EMBL" id="EPS57298.1"/>
    </source>
</evidence>
<keyword evidence="3" id="KW-1185">Reference proteome</keyword>
<sequence>MAKENSKSTEEAITDIDHNVAMTQKEDRQNLAATSGFDHNLAILQIDKSTAPSGLGNSSAARVRTVEPSGECDKHTAENYANTENEALHLKKSTDETGSAFLSPVRSATIQNNQETTRKKQVDAENQFYLQPLQNPIEINLFSNKSSDAHFSNSGTQLRLSAVVNEGKGVSALTEVTSAKNKSAVSENIAPPGIKMFDKADQYFRSASHLLSSANVGNDGEGRHEHGCVLGG</sequence>
<accession>S8D3K8</accession>
<dbReference type="AlphaFoldDB" id="S8D3K8"/>
<organism evidence="2 3">
    <name type="scientific">Genlisea aurea</name>
    <dbReference type="NCBI Taxonomy" id="192259"/>
    <lineage>
        <taxon>Eukaryota</taxon>
        <taxon>Viridiplantae</taxon>
        <taxon>Streptophyta</taxon>
        <taxon>Embryophyta</taxon>
        <taxon>Tracheophyta</taxon>
        <taxon>Spermatophyta</taxon>
        <taxon>Magnoliopsida</taxon>
        <taxon>eudicotyledons</taxon>
        <taxon>Gunneridae</taxon>
        <taxon>Pentapetalae</taxon>
        <taxon>asterids</taxon>
        <taxon>lamiids</taxon>
        <taxon>Lamiales</taxon>
        <taxon>Lentibulariaceae</taxon>
        <taxon>Genlisea</taxon>
    </lineage>
</organism>
<proteinExistence type="predicted"/>
<evidence type="ECO:0000313" key="3">
    <source>
        <dbReference type="Proteomes" id="UP000015453"/>
    </source>
</evidence>